<dbReference type="InterPro" id="IPR013087">
    <property type="entry name" value="Znf_C2H2_type"/>
</dbReference>
<dbReference type="PROSITE" id="PS50157">
    <property type="entry name" value="ZINC_FINGER_C2H2_2"/>
    <property type="match status" value="3"/>
</dbReference>
<evidence type="ECO:0000256" key="6">
    <source>
        <dbReference type="ARBA" id="ARBA00023125"/>
    </source>
</evidence>
<dbReference type="AlphaFoldDB" id="S4RWH1"/>
<evidence type="ECO:0000256" key="4">
    <source>
        <dbReference type="ARBA" id="ARBA00022771"/>
    </source>
</evidence>
<feature type="domain" description="C2H2-type" evidence="9">
    <location>
        <begin position="35"/>
        <end position="62"/>
    </location>
</feature>
<evidence type="ECO:0000259" key="9">
    <source>
        <dbReference type="PROSITE" id="PS50157"/>
    </source>
</evidence>
<feature type="domain" description="C2H2-type" evidence="9">
    <location>
        <begin position="96"/>
        <end position="124"/>
    </location>
</feature>
<dbReference type="PANTHER" id="PTHR24391">
    <property type="entry name" value="HISTONE H4 TRANSCRIPTION FACTOR-RELATED"/>
    <property type="match status" value="1"/>
</dbReference>
<keyword evidence="7" id="KW-0539">Nucleus</keyword>
<dbReference type="GO" id="GO:0000978">
    <property type="term" value="F:RNA polymerase II cis-regulatory region sequence-specific DNA binding"/>
    <property type="evidence" value="ECO:0007669"/>
    <property type="project" value="TreeGrafter"/>
</dbReference>
<dbReference type="Gene3D" id="3.30.160.60">
    <property type="entry name" value="Classic Zinc Finger"/>
    <property type="match status" value="3"/>
</dbReference>
<dbReference type="Pfam" id="PF00096">
    <property type="entry name" value="zf-C2H2"/>
    <property type="match status" value="2"/>
</dbReference>
<protein>
    <recommendedName>
        <fullName evidence="9">C2H2-type domain-containing protein</fullName>
    </recommendedName>
</protein>
<dbReference type="GeneTree" id="ENSGT00870000136508"/>
<name>S4RWH1_PETMA</name>
<organism evidence="10">
    <name type="scientific">Petromyzon marinus</name>
    <name type="common">Sea lamprey</name>
    <dbReference type="NCBI Taxonomy" id="7757"/>
    <lineage>
        <taxon>Eukaryota</taxon>
        <taxon>Metazoa</taxon>
        <taxon>Chordata</taxon>
        <taxon>Craniata</taxon>
        <taxon>Vertebrata</taxon>
        <taxon>Cyclostomata</taxon>
        <taxon>Hyperoartia</taxon>
        <taxon>Petromyzontiformes</taxon>
        <taxon>Petromyzontidae</taxon>
        <taxon>Petromyzon</taxon>
    </lineage>
</organism>
<keyword evidence="6" id="KW-0238">DNA-binding</keyword>
<dbReference type="GO" id="GO:0005634">
    <property type="term" value="C:nucleus"/>
    <property type="evidence" value="ECO:0007669"/>
    <property type="project" value="UniProtKB-SubCell"/>
</dbReference>
<dbReference type="HOGENOM" id="CLU_1630938_0_0_1"/>
<dbReference type="GO" id="GO:0045892">
    <property type="term" value="P:negative regulation of DNA-templated transcription"/>
    <property type="evidence" value="ECO:0007669"/>
    <property type="project" value="UniProtKB-ARBA"/>
</dbReference>
<evidence type="ECO:0000256" key="5">
    <source>
        <dbReference type="ARBA" id="ARBA00022833"/>
    </source>
</evidence>
<keyword evidence="2" id="KW-0479">Metal-binding</keyword>
<proteinExistence type="predicted"/>
<dbReference type="GO" id="GO:0000981">
    <property type="term" value="F:DNA-binding transcription factor activity, RNA polymerase II-specific"/>
    <property type="evidence" value="ECO:0007669"/>
    <property type="project" value="TreeGrafter"/>
</dbReference>
<dbReference type="InterPro" id="IPR036236">
    <property type="entry name" value="Znf_C2H2_sf"/>
</dbReference>
<dbReference type="Ensembl" id="ENSPMAT00000009601.1">
    <property type="protein sequence ID" value="ENSPMAP00000009561.1"/>
    <property type="gene ID" value="ENSPMAG00000008680.1"/>
</dbReference>
<evidence type="ECO:0000256" key="7">
    <source>
        <dbReference type="ARBA" id="ARBA00023242"/>
    </source>
</evidence>
<keyword evidence="3" id="KW-0677">Repeat</keyword>
<dbReference type="PANTHER" id="PTHR24391:SF18">
    <property type="entry name" value="EG:115C2.6 PROTEIN"/>
    <property type="match status" value="1"/>
</dbReference>
<comment type="subcellular location">
    <subcellularLocation>
        <location evidence="1">Nucleus</location>
    </subcellularLocation>
</comment>
<dbReference type="FunFam" id="3.30.160.60:FF:000446">
    <property type="entry name" value="Zinc finger protein"/>
    <property type="match status" value="1"/>
</dbReference>
<keyword evidence="5" id="KW-0862">Zinc</keyword>
<accession>S4RWH1</accession>
<reference evidence="10" key="2">
    <citation type="submission" date="2025-09" db="UniProtKB">
        <authorList>
            <consortium name="Ensembl"/>
        </authorList>
    </citation>
    <scope>IDENTIFICATION</scope>
</reference>
<feature type="domain" description="C2H2-type" evidence="9">
    <location>
        <begin position="6"/>
        <end position="34"/>
    </location>
</feature>
<reference evidence="10" key="1">
    <citation type="submission" date="2025-08" db="UniProtKB">
        <authorList>
            <consortium name="Ensembl"/>
        </authorList>
    </citation>
    <scope>IDENTIFICATION</scope>
</reference>
<dbReference type="PROSITE" id="PS00028">
    <property type="entry name" value="ZINC_FINGER_C2H2_1"/>
    <property type="match status" value="3"/>
</dbReference>
<keyword evidence="4 8" id="KW-0863">Zinc-finger</keyword>
<sequence>NAVNHYKCPFCDMTCPAPSSLRHHIRYRHEPGKPFPCSMCQHGCKNQADLHRHMETHTTGKPHRCDAPGCDFSARTLKTVRQHYRRVHQGAAAACYKCHCCEKVFSRGSILTRHLRVAHRFLWPPGYPRFRRYQEHEDGYRRVQLVRYETVELAEQLIKDCEE</sequence>
<evidence type="ECO:0000256" key="2">
    <source>
        <dbReference type="ARBA" id="ARBA00022723"/>
    </source>
</evidence>
<evidence type="ECO:0000256" key="3">
    <source>
        <dbReference type="ARBA" id="ARBA00022737"/>
    </source>
</evidence>
<evidence type="ECO:0000313" key="10">
    <source>
        <dbReference type="Ensembl" id="ENSPMAP00000009561.1"/>
    </source>
</evidence>
<dbReference type="OMA" id="LNQYTVC"/>
<dbReference type="SUPFAM" id="SSF57667">
    <property type="entry name" value="beta-beta-alpha zinc fingers"/>
    <property type="match status" value="3"/>
</dbReference>
<dbReference type="SMART" id="SM00355">
    <property type="entry name" value="ZnF_C2H2"/>
    <property type="match status" value="4"/>
</dbReference>
<evidence type="ECO:0000256" key="1">
    <source>
        <dbReference type="ARBA" id="ARBA00004123"/>
    </source>
</evidence>
<dbReference type="InterPro" id="IPR051574">
    <property type="entry name" value="ZnF_E-box_Homeobox"/>
</dbReference>
<evidence type="ECO:0000256" key="8">
    <source>
        <dbReference type="PROSITE-ProRule" id="PRU00042"/>
    </source>
</evidence>
<dbReference type="GO" id="GO:0008270">
    <property type="term" value="F:zinc ion binding"/>
    <property type="evidence" value="ECO:0007669"/>
    <property type="project" value="UniProtKB-KW"/>
</dbReference>